<dbReference type="EMBL" id="JAMFTS010000001">
    <property type="protein sequence ID" value="KAJ4821368.1"/>
    <property type="molecule type" value="Genomic_DNA"/>
</dbReference>
<keyword evidence="10" id="KW-1185">Reference proteome</keyword>
<keyword evidence="4 6" id="KW-1133">Transmembrane helix</keyword>
<comment type="similarity">
    <text evidence="2 6">Belongs to the YIP1 family.</text>
</comment>
<comment type="caution">
    <text evidence="9">The sequence shown here is derived from an EMBL/GenBank/DDBJ whole genome shotgun (WGS) entry which is preliminary data.</text>
</comment>
<reference evidence="9" key="1">
    <citation type="submission" date="2022-08" db="EMBL/GenBank/DDBJ databases">
        <authorList>
            <person name="Marques A."/>
        </authorList>
    </citation>
    <scope>NUCLEOTIDE SEQUENCE</scope>
    <source>
        <strain evidence="9">RhyPub2mFocal</strain>
        <tissue evidence="9">Leaves</tissue>
    </source>
</reference>
<feature type="transmembrane region" description="Helical" evidence="6">
    <location>
        <begin position="296"/>
        <end position="315"/>
    </location>
</feature>
<evidence type="ECO:0000256" key="3">
    <source>
        <dbReference type="ARBA" id="ARBA00022692"/>
    </source>
</evidence>
<evidence type="ECO:0000256" key="5">
    <source>
        <dbReference type="ARBA" id="ARBA00023136"/>
    </source>
</evidence>
<comment type="subcellular location">
    <subcellularLocation>
        <location evidence="6">Golgi apparatus membrane</location>
        <topology evidence="6">Multi-pass membrane protein</topology>
    </subcellularLocation>
    <subcellularLocation>
        <location evidence="1">Membrane</location>
        <topology evidence="1">Multi-pass membrane protein</topology>
    </subcellularLocation>
</comment>
<evidence type="ECO:0000256" key="7">
    <source>
        <dbReference type="SAM" id="MobiDB-lite"/>
    </source>
</evidence>
<evidence type="ECO:0000256" key="6">
    <source>
        <dbReference type="RuleBase" id="RU361264"/>
    </source>
</evidence>
<evidence type="ECO:0000256" key="4">
    <source>
        <dbReference type="ARBA" id="ARBA00022989"/>
    </source>
</evidence>
<dbReference type="InterPro" id="IPR039765">
    <property type="entry name" value="Yip5/YIPF1/YIPF2"/>
</dbReference>
<dbReference type="PANTHER" id="PTHR12822">
    <property type="entry name" value="PROTEIN YIPF"/>
    <property type="match status" value="1"/>
</dbReference>
<dbReference type="Pfam" id="PF04893">
    <property type="entry name" value="Yip1"/>
    <property type="match status" value="1"/>
</dbReference>
<dbReference type="AlphaFoldDB" id="A0AAV8HU10"/>
<evidence type="ECO:0000256" key="1">
    <source>
        <dbReference type="ARBA" id="ARBA00004141"/>
    </source>
</evidence>
<organism evidence="9 10">
    <name type="scientific">Rhynchospora pubera</name>
    <dbReference type="NCBI Taxonomy" id="906938"/>
    <lineage>
        <taxon>Eukaryota</taxon>
        <taxon>Viridiplantae</taxon>
        <taxon>Streptophyta</taxon>
        <taxon>Embryophyta</taxon>
        <taxon>Tracheophyta</taxon>
        <taxon>Spermatophyta</taxon>
        <taxon>Magnoliopsida</taxon>
        <taxon>Liliopsida</taxon>
        <taxon>Poales</taxon>
        <taxon>Cyperaceae</taxon>
        <taxon>Cyperoideae</taxon>
        <taxon>Rhynchosporeae</taxon>
        <taxon>Rhynchospora</taxon>
    </lineage>
</organism>
<dbReference type="InterPro" id="IPR006977">
    <property type="entry name" value="Yip1_dom"/>
</dbReference>
<name>A0AAV8HU10_9POAL</name>
<feature type="region of interest" description="Disordered" evidence="7">
    <location>
        <begin position="110"/>
        <end position="147"/>
    </location>
</feature>
<feature type="transmembrane region" description="Helical" evidence="6">
    <location>
        <begin position="270"/>
        <end position="290"/>
    </location>
</feature>
<evidence type="ECO:0000313" key="10">
    <source>
        <dbReference type="Proteomes" id="UP001140206"/>
    </source>
</evidence>
<evidence type="ECO:0000313" key="9">
    <source>
        <dbReference type="EMBL" id="KAJ4821368.1"/>
    </source>
</evidence>
<protein>
    <recommendedName>
        <fullName evidence="6">Protein YIP</fullName>
    </recommendedName>
</protein>
<accession>A0AAV8HU10</accession>
<dbReference type="GO" id="GO:0000139">
    <property type="term" value="C:Golgi membrane"/>
    <property type="evidence" value="ECO:0007669"/>
    <property type="project" value="UniProtKB-SubCell"/>
</dbReference>
<feature type="domain" description="Yip1" evidence="8">
    <location>
        <begin position="185"/>
        <end position="344"/>
    </location>
</feature>
<keyword evidence="3 6" id="KW-0812">Transmembrane</keyword>
<feature type="transmembrane region" description="Helical" evidence="6">
    <location>
        <begin position="196"/>
        <end position="220"/>
    </location>
</feature>
<feature type="transmembrane region" description="Helical" evidence="6">
    <location>
        <begin position="327"/>
        <end position="351"/>
    </location>
</feature>
<dbReference type="PANTHER" id="PTHR12822:SF2">
    <property type="entry name" value="PROTEIN YIPF"/>
    <property type="match status" value="1"/>
</dbReference>
<sequence length="356" mass="39608">MLTRNTKTKYILATYDSDSTSSTSSSSRALFLFPRSHHLFLSLSISFWRACSADYRVLLSLSKDRNQSKMMSGSGSGYTSIDNQKVSGSVPAASGSDLPSVQFSASNLQTFPPSEAKGKISGGYQPPRDADDTFSRPGGSSSSDESQNNGWLRMFTIEAYKPFFDVDTSDVLERIKDSLFPFKGSFQEKTAENPDLYGPFWICTTLILVAAAIGAFVTYLEHKWHKKEYNYDINLVTWSFGLFYGYVLLVPLGLYLILKYFSAPSGLVQLWCLYGYSLFIFIPAMCLSIVPLEIFRWVVVGIAGFMSATFISVNMRAHIVSSAGERWFLIVAGIFLLQLALAVILKLYFFAVTVST</sequence>
<evidence type="ECO:0000259" key="8">
    <source>
        <dbReference type="Pfam" id="PF04893"/>
    </source>
</evidence>
<gene>
    <name evidence="9" type="ORF">LUZ62_033934</name>
</gene>
<evidence type="ECO:0000256" key="2">
    <source>
        <dbReference type="ARBA" id="ARBA00010596"/>
    </source>
</evidence>
<dbReference type="GO" id="GO:0031267">
    <property type="term" value="F:small GTPase binding"/>
    <property type="evidence" value="ECO:0007669"/>
    <property type="project" value="InterPro"/>
</dbReference>
<dbReference type="Proteomes" id="UP001140206">
    <property type="component" value="Chromosome 1"/>
</dbReference>
<feature type="transmembrane region" description="Helical" evidence="6">
    <location>
        <begin position="240"/>
        <end position="258"/>
    </location>
</feature>
<proteinExistence type="inferred from homology"/>
<keyword evidence="5 6" id="KW-0472">Membrane</keyword>
<dbReference type="GO" id="GO:0016192">
    <property type="term" value="P:vesicle-mediated transport"/>
    <property type="evidence" value="ECO:0007669"/>
    <property type="project" value="InterPro"/>
</dbReference>